<proteinExistence type="predicted"/>
<dbReference type="EMBL" id="BMJM01000007">
    <property type="protein sequence ID" value="GGE15135.1"/>
    <property type="molecule type" value="Genomic_DNA"/>
</dbReference>
<reference evidence="3" key="2">
    <citation type="submission" date="2020-09" db="EMBL/GenBank/DDBJ databases">
        <authorList>
            <person name="Sun Q."/>
            <person name="Zhou Y."/>
        </authorList>
    </citation>
    <scope>NUCLEOTIDE SEQUENCE</scope>
    <source>
        <strain evidence="3">CGMCC 1.15519</strain>
    </source>
</reference>
<dbReference type="Gene3D" id="3.40.50.1820">
    <property type="entry name" value="alpha/beta hydrolase"/>
    <property type="match status" value="1"/>
</dbReference>
<gene>
    <name evidence="3" type="ORF">GCM10011529_21900</name>
</gene>
<dbReference type="InterPro" id="IPR000073">
    <property type="entry name" value="AB_hydrolase_1"/>
</dbReference>
<dbReference type="PANTHER" id="PTHR43329">
    <property type="entry name" value="EPOXIDE HYDROLASE"/>
    <property type="match status" value="1"/>
</dbReference>
<dbReference type="GO" id="GO:0016787">
    <property type="term" value="F:hydrolase activity"/>
    <property type="evidence" value="ECO:0007669"/>
    <property type="project" value="UniProtKB-KW"/>
</dbReference>
<dbReference type="PRINTS" id="PR00111">
    <property type="entry name" value="ABHYDROLASE"/>
</dbReference>
<dbReference type="SUPFAM" id="SSF53474">
    <property type="entry name" value="alpha/beta-Hydrolases"/>
    <property type="match status" value="1"/>
</dbReference>
<evidence type="ECO:0000259" key="2">
    <source>
        <dbReference type="Pfam" id="PF00561"/>
    </source>
</evidence>
<reference evidence="3" key="1">
    <citation type="journal article" date="2014" name="Int. J. Syst. Evol. Microbiol.">
        <title>Complete genome sequence of Corynebacterium casei LMG S-19264T (=DSM 44701T), isolated from a smear-ripened cheese.</title>
        <authorList>
            <consortium name="US DOE Joint Genome Institute (JGI-PGF)"/>
            <person name="Walter F."/>
            <person name="Albersmeier A."/>
            <person name="Kalinowski J."/>
            <person name="Ruckert C."/>
        </authorList>
    </citation>
    <scope>NUCLEOTIDE SEQUENCE</scope>
    <source>
        <strain evidence="3">CGMCC 1.15519</strain>
    </source>
</reference>
<dbReference type="Pfam" id="PF00561">
    <property type="entry name" value="Abhydrolase_1"/>
    <property type="match status" value="1"/>
</dbReference>
<name>A0A916ZVS4_9SPHN</name>
<evidence type="ECO:0000313" key="4">
    <source>
        <dbReference type="Proteomes" id="UP000635071"/>
    </source>
</evidence>
<feature type="domain" description="AB hydrolase-1" evidence="2">
    <location>
        <begin position="28"/>
        <end position="270"/>
    </location>
</feature>
<accession>A0A916ZVS4</accession>
<protein>
    <submittedName>
        <fullName evidence="3">Epoxide hydrolase</fullName>
    </submittedName>
</protein>
<organism evidence="3 4">
    <name type="scientific">Sandarakinorhabdus glacialis</name>
    <dbReference type="NCBI Taxonomy" id="1614636"/>
    <lineage>
        <taxon>Bacteria</taxon>
        <taxon>Pseudomonadati</taxon>
        <taxon>Pseudomonadota</taxon>
        <taxon>Alphaproteobacteria</taxon>
        <taxon>Sphingomonadales</taxon>
        <taxon>Sphingosinicellaceae</taxon>
        <taxon>Sandarakinorhabdus</taxon>
    </lineage>
</organism>
<dbReference type="AlphaFoldDB" id="A0A916ZVS4"/>
<dbReference type="Proteomes" id="UP000635071">
    <property type="component" value="Unassembled WGS sequence"/>
</dbReference>
<evidence type="ECO:0000256" key="1">
    <source>
        <dbReference type="ARBA" id="ARBA00022801"/>
    </source>
</evidence>
<dbReference type="InterPro" id="IPR000639">
    <property type="entry name" value="Epox_hydrolase-like"/>
</dbReference>
<evidence type="ECO:0000313" key="3">
    <source>
        <dbReference type="EMBL" id="GGE15135.1"/>
    </source>
</evidence>
<sequence length="287" mass="31604">MLITTRTISANGLDFAIDECGSGDSVALFLHGFPESRYSWRHQLPLLAELGWHAVAPDLRGYGDSSRPLRKADYHIDNLVADTAAIFDALGAKRRLLIAHDWGAIIAWIFALRETRPLDGLIVMNVPHPKVFTDVLHTSSAQKRKSWYVAFFQLPWLPEKMLGANRAAGIGRAFTDMAVDKSAFPPEVVDHYRDNASKPGALTAMINYYRANAATITKEPAPFLETPTLMVWGEEDTALDIALTEGYGPLVRDFTLVRLPGVSHWVQQEAPVAVNAAIADWLGRGAG</sequence>
<comment type="caution">
    <text evidence="3">The sequence shown here is derived from an EMBL/GenBank/DDBJ whole genome shotgun (WGS) entry which is preliminary data.</text>
</comment>
<keyword evidence="4" id="KW-1185">Reference proteome</keyword>
<keyword evidence="1 3" id="KW-0378">Hydrolase</keyword>
<dbReference type="InterPro" id="IPR029058">
    <property type="entry name" value="AB_hydrolase_fold"/>
</dbReference>
<dbReference type="RefSeq" id="WP_188763000.1">
    <property type="nucleotide sequence ID" value="NZ_BMJM01000007.1"/>
</dbReference>
<dbReference type="PRINTS" id="PR00412">
    <property type="entry name" value="EPOXHYDRLASE"/>
</dbReference>